<gene>
    <name evidence="1" type="ORF">EUA07_06410</name>
</gene>
<evidence type="ECO:0008006" key="3">
    <source>
        <dbReference type="Google" id="ProtNLM"/>
    </source>
</evidence>
<protein>
    <recommendedName>
        <fullName evidence="3">Polyketide cyclase</fullName>
    </recommendedName>
</protein>
<dbReference type="AlphaFoldDB" id="A0A4Q2SD02"/>
<dbReference type="SUPFAM" id="SSF55961">
    <property type="entry name" value="Bet v1-like"/>
    <property type="match status" value="1"/>
</dbReference>
<dbReference type="Pfam" id="PF10604">
    <property type="entry name" value="Polyketide_cyc2"/>
    <property type="match status" value="1"/>
</dbReference>
<dbReference type="InterPro" id="IPR019587">
    <property type="entry name" value="Polyketide_cyclase/dehydratase"/>
</dbReference>
<proteinExistence type="predicted"/>
<reference evidence="1 2" key="1">
    <citation type="submission" date="2019-01" db="EMBL/GenBank/DDBJ databases">
        <title>Novel species of Nocardioides.</title>
        <authorList>
            <person name="Liu Q."/>
            <person name="Xin Y.-H."/>
        </authorList>
    </citation>
    <scope>NUCLEOTIDE SEQUENCE [LARGE SCALE GENOMIC DNA]</scope>
    <source>
        <strain evidence="1 2">CGMCC 4.6875</strain>
    </source>
</reference>
<evidence type="ECO:0000313" key="2">
    <source>
        <dbReference type="Proteomes" id="UP000293291"/>
    </source>
</evidence>
<comment type="caution">
    <text evidence="1">The sequence shown here is derived from an EMBL/GenBank/DDBJ whole genome shotgun (WGS) entry which is preliminary data.</text>
</comment>
<dbReference type="EMBL" id="SDWU01000006">
    <property type="protein sequence ID" value="RYC03185.1"/>
    <property type="molecule type" value="Genomic_DNA"/>
</dbReference>
<dbReference type="RefSeq" id="WP_129454176.1">
    <property type="nucleotide sequence ID" value="NZ_JACXYX010000009.1"/>
</dbReference>
<accession>A0A4Q2SD02</accession>
<organism evidence="1 2">
    <name type="scientific">Nocardioides ganghwensis</name>
    <dbReference type="NCBI Taxonomy" id="252230"/>
    <lineage>
        <taxon>Bacteria</taxon>
        <taxon>Bacillati</taxon>
        <taxon>Actinomycetota</taxon>
        <taxon>Actinomycetes</taxon>
        <taxon>Propionibacteriales</taxon>
        <taxon>Nocardioidaceae</taxon>
        <taxon>Nocardioides</taxon>
    </lineage>
</organism>
<sequence>MAEVELEIQRTVPAPVAEVFARLADIEGHNRWVPGRGSILRSSRQTSPGPVGVGTTYEDDTRLGRTPGEVVEHDAPHRLVYHWWDATSSGRVKMEGWPGYTLEAVGERETLVRHDARLRANGIYAFGKPLLRVLARRERTATLEALVRSFEKPTG</sequence>
<dbReference type="OrthoDB" id="3779617at2"/>
<keyword evidence="2" id="KW-1185">Reference proteome</keyword>
<evidence type="ECO:0000313" key="1">
    <source>
        <dbReference type="EMBL" id="RYC03185.1"/>
    </source>
</evidence>
<dbReference type="InterPro" id="IPR023393">
    <property type="entry name" value="START-like_dom_sf"/>
</dbReference>
<dbReference type="Proteomes" id="UP000293291">
    <property type="component" value="Unassembled WGS sequence"/>
</dbReference>
<name>A0A4Q2SD02_9ACTN</name>
<dbReference type="Gene3D" id="3.30.530.20">
    <property type="match status" value="1"/>
</dbReference>